<proteinExistence type="predicted"/>
<feature type="transmembrane region" description="Helical" evidence="1">
    <location>
        <begin position="110"/>
        <end position="128"/>
    </location>
</feature>
<evidence type="ECO:0000313" key="5">
    <source>
        <dbReference type="Proteomes" id="UP000232533"/>
    </source>
</evidence>
<evidence type="ECO:0000313" key="3">
    <source>
        <dbReference type="EMBL" id="PKD19527.1"/>
    </source>
</evidence>
<dbReference type="Proteomes" id="UP000232533">
    <property type="component" value="Unassembled WGS sequence"/>
</dbReference>
<keyword evidence="1" id="KW-1133">Transmembrane helix</keyword>
<feature type="transmembrane region" description="Helical" evidence="1">
    <location>
        <begin position="83"/>
        <end position="104"/>
    </location>
</feature>
<protein>
    <recommendedName>
        <fullName evidence="6">YhhN-like protein</fullName>
    </recommendedName>
</protein>
<accession>A0A2N0TXQ5</accession>
<feature type="transmembrane region" description="Helical" evidence="1">
    <location>
        <begin position="229"/>
        <end position="250"/>
    </location>
</feature>
<reference evidence="3 5" key="1">
    <citation type="submission" date="2015-10" db="EMBL/GenBank/DDBJ databases">
        <title>Draft genome sequence of Salegentibacter salinarum KCTC 12975.</title>
        <authorList>
            <person name="Lin W."/>
            <person name="Zheng Q."/>
        </authorList>
    </citation>
    <scope>NUCLEOTIDE SEQUENCE [LARGE SCALE GENOMIC DNA]</scope>
    <source>
        <strain evidence="3 5">KCTC 12974</strain>
    </source>
</reference>
<dbReference type="EMBL" id="MJBR01000010">
    <property type="protein sequence ID" value="OEY73195.1"/>
    <property type="molecule type" value="Genomic_DNA"/>
</dbReference>
<feature type="transmembrane region" description="Helical" evidence="1">
    <location>
        <begin position="58"/>
        <end position="76"/>
    </location>
</feature>
<sequence>MLNLKNSNANAKKDNNSRNIFIFSACNLMKMSLFQYLLLLLFPLLGVNLYATIGDVDWLMRVTQLIFILGVFIIYLKRDKKPTYNAIIFFSFFLLAQIIGLIFNTLNLELLLLLCYIGAYFGLSREAFQHTQRQTASKTILLYFILLIAVNTYLLLTHVIELKSYMSSNLEFAIYIFYYLNLLILGIVALIYYLNSYSRKSVYFITLVLAFIFADVFRDAAHFYLKDSAILITGNFLWFTGLIFCLFFFLTPERKLRLMNLV</sequence>
<evidence type="ECO:0000256" key="1">
    <source>
        <dbReference type="SAM" id="Phobius"/>
    </source>
</evidence>
<feature type="transmembrane region" description="Helical" evidence="1">
    <location>
        <begin position="201"/>
        <end position="217"/>
    </location>
</feature>
<comment type="caution">
    <text evidence="3">The sequence shown here is derived from an EMBL/GenBank/DDBJ whole genome shotgun (WGS) entry which is preliminary data.</text>
</comment>
<name>A0A2N0TXQ5_9FLAO</name>
<keyword evidence="1" id="KW-0472">Membrane</keyword>
<reference evidence="2 4" key="2">
    <citation type="submission" date="2016-09" db="EMBL/GenBank/DDBJ databases">
        <title>Genome Sequence of Salegentibacter salarius,Isolated from a Marine Solar Saltern of the Yellow Sea in South Korea.</title>
        <authorList>
            <person name="Zheng Q."/>
            <person name="Liu Y."/>
        </authorList>
    </citation>
    <scope>NUCLEOTIDE SEQUENCE [LARGE SCALE GENOMIC DNA]</scope>
    <source>
        <strain evidence="2 4">KCTC 12974</strain>
    </source>
</reference>
<evidence type="ECO:0000313" key="2">
    <source>
        <dbReference type="EMBL" id="OEY73195.1"/>
    </source>
</evidence>
<keyword evidence="1" id="KW-0812">Transmembrane</keyword>
<evidence type="ECO:0000313" key="4">
    <source>
        <dbReference type="Proteomes" id="UP000176009"/>
    </source>
</evidence>
<feature type="transmembrane region" description="Helical" evidence="1">
    <location>
        <begin position="172"/>
        <end position="194"/>
    </location>
</feature>
<gene>
    <name evidence="3" type="ORF">APR40_10610</name>
    <name evidence="2" type="ORF">BHS39_10630</name>
</gene>
<evidence type="ECO:0008006" key="6">
    <source>
        <dbReference type="Google" id="ProtNLM"/>
    </source>
</evidence>
<feature type="transmembrane region" description="Helical" evidence="1">
    <location>
        <begin position="20"/>
        <end position="46"/>
    </location>
</feature>
<organism evidence="3 5">
    <name type="scientific">Salegentibacter salarius</name>
    <dbReference type="NCBI Taxonomy" id="435906"/>
    <lineage>
        <taxon>Bacteria</taxon>
        <taxon>Pseudomonadati</taxon>
        <taxon>Bacteroidota</taxon>
        <taxon>Flavobacteriia</taxon>
        <taxon>Flavobacteriales</taxon>
        <taxon>Flavobacteriaceae</taxon>
        <taxon>Salegentibacter</taxon>
    </lineage>
</organism>
<dbReference type="AlphaFoldDB" id="A0A2N0TXQ5"/>
<keyword evidence="4" id="KW-1185">Reference proteome</keyword>
<dbReference type="Proteomes" id="UP000176009">
    <property type="component" value="Unassembled WGS sequence"/>
</dbReference>
<dbReference type="EMBL" id="LKTR01000014">
    <property type="protein sequence ID" value="PKD19527.1"/>
    <property type="molecule type" value="Genomic_DNA"/>
</dbReference>
<feature type="transmembrane region" description="Helical" evidence="1">
    <location>
        <begin position="140"/>
        <end position="160"/>
    </location>
</feature>